<dbReference type="Proteomes" id="UP000801428">
    <property type="component" value="Unassembled WGS sequence"/>
</dbReference>
<evidence type="ECO:0000313" key="2">
    <source>
        <dbReference type="EMBL" id="KAF3005912.1"/>
    </source>
</evidence>
<dbReference type="EMBL" id="SWKU01000006">
    <property type="protein sequence ID" value="KAF3005912.1"/>
    <property type="molecule type" value="Genomic_DNA"/>
</dbReference>
<gene>
    <name evidence="2" type="ORF">E8E13_009662</name>
</gene>
<name>A0A9P4TGS1_CURKU</name>
<comment type="caution">
    <text evidence="2">The sequence shown here is derived from an EMBL/GenBank/DDBJ whole genome shotgun (WGS) entry which is preliminary data.</text>
</comment>
<keyword evidence="3" id="KW-1185">Reference proteome</keyword>
<accession>A0A9P4TGS1</accession>
<organism evidence="2 3">
    <name type="scientific">Curvularia kusanoi</name>
    <name type="common">Cochliobolus kusanoi</name>
    <dbReference type="NCBI Taxonomy" id="90978"/>
    <lineage>
        <taxon>Eukaryota</taxon>
        <taxon>Fungi</taxon>
        <taxon>Dikarya</taxon>
        <taxon>Ascomycota</taxon>
        <taxon>Pezizomycotina</taxon>
        <taxon>Dothideomycetes</taxon>
        <taxon>Pleosporomycetidae</taxon>
        <taxon>Pleosporales</taxon>
        <taxon>Pleosporineae</taxon>
        <taxon>Pleosporaceae</taxon>
        <taxon>Curvularia</taxon>
    </lineage>
</organism>
<proteinExistence type="predicted"/>
<feature type="region of interest" description="Disordered" evidence="1">
    <location>
        <begin position="1"/>
        <end position="41"/>
    </location>
</feature>
<protein>
    <submittedName>
        <fullName evidence="2">Uncharacterized protein</fullName>
    </submittedName>
</protein>
<dbReference type="AlphaFoldDB" id="A0A9P4TGS1"/>
<feature type="region of interest" description="Disordered" evidence="1">
    <location>
        <begin position="158"/>
        <end position="183"/>
    </location>
</feature>
<evidence type="ECO:0000313" key="3">
    <source>
        <dbReference type="Proteomes" id="UP000801428"/>
    </source>
</evidence>
<reference evidence="2" key="1">
    <citation type="submission" date="2019-04" db="EMBL/GenBank/DDBJ databases">
        <title>Sequencing of skin fungus with MAO and IRED activity.</title>
        <authorList>
            <person name="Marsaioli A.J."/>
            <person name="Bonatto J.M.C."/>
            <person name="Reis Junior O."/>
        </authorList>
    </citation>
    <scope>NUCLEOTIDE SEQUENCE</scope>
    <source>
        <strain evidence="2">30M1</strain>
    </source>
</reference>
<sequence>MPVQFLIPDQTQPGPQFAHLRRDPSPWPSPPSPRQESRCSRVLAKVKKSKMLTRIRCSKALAVINRFKTRLFDKINSPLSSRSGSLEQGDSHTAARVAQRYMEEETEDVGLDPFGDVSQYVNRVAMTSEIERGRVGLGIVSIGDSGSRTTARVASNWVDDDYEPPGEFEEVGEEGEEDYEEGL</sequence>
<evidence type="ECO:0000256" key="1">
    <source>
        <dbReference type="SAM" id="MobiDB-lite"/>
    </source>
</evidence>